<reference evidence="2 3" key="1">
    <citation type="submission" date="2021-03" db="EMBL/GenBank/DDBJ databases">
        <title>Actinoplanes flavus sp. nov., a novel actinomycete isolated from Coconut Palm rhizosphere soil.</title>
        <authorList>
            <person name="Luo X."/>
        </authorList>
    </citation>
    <scope>NUCLEOTIDE SEQUENCE [LARGE SCALE GENOMIC DNA]</scope>
    <source>
        <strain evidence="2 3">NEAU-H7</strain>
    </source>
</reference>
<dbReference type="PANTHER" id="PTHR36840">
    <property type="entry name" value="BLL5714 PROTEIN"/>
    <property type="match status" value="1"/>
</dbReference>
<dbReference type="PANTHER" id="PTHR36840:SF1">
    <property type="entry name" value="BLL5714 PROTEIN"/>
    <property type="match status" value="1"/>
</dbReference>
<feature type="transmembrane region" description="Helical" evidence="1">
    <location>
        <begin position="7"/>
        <end position="27"/>
    </location>
</feature>
<dbReference type="InterPro" id="IPR010640">
    <property type="entry name" value="Low_temperature_requirement_A"/>
</dbReference>
<dbReference type="RefSeq" id="WP_208468877.1">
    <property type="nucleotide sequence ID" value="NZ_JAGFNS010000012.1"/>
</dbReference>
<feature type="transmembrane region" description="Helical" evidence="1">
    <location>
        <begin position="39"/>
        <end position="57"/>
    </location>
</feature>
<dbReference type="EMBL" id="JAGFNS010000012">
    <property type="protein sequence ID" value="MBO3739748.1"/>
    <property type="molecule type" value="Genomic_DNA"/>
</dbReference>
<evidence type="ECO:0000313" key="3">
    <source>
        <dbReference type="Proteomes" id="UP000679690"/>
    </source>
</evidence>
<protein>
    <submittedName>
        <fullName evidence="2">Low temperature requirement protein A</fullName>
    </submittedName>
</protein>
<feature type="transmembrane region" description="Helical" evidence="1">
    <location>
        <begin position="311"/>
        <end position="331"/>
    </location>
</feature>
<proteinExistence type="predicted"/>
<keyword evidence="1" id="KW-1133">Transmembrane helix</keyword>
<keyword evidence="3" id="KW-1185">Reference proteome</keyword>
<name>A0ABS3ULT0_9ACTN</name>
<dbReference type="Pfam" id="PF06772">
    <property type="entry name" value="LtrA"/>
    <property type="match status" value="1"/>
</dbReference>
<feature type="transmembrane region" description="Helical" evidence="1">
    <location>
        <begin position="248"/>
        <end position="272"/>
    </location>
</feature>
<dbReference type="Proteomes" id="UP000679690">
    <property type="component" value="Unassembled WGS sequence"/>
</dbReference>
<evidence type="ECO:0000256" key="1">
    <source>
        <dbReference type="SAM" id="Phobius"/>
    </source>
</evidence>
<feature type="transmembrane region" description="Helical" evidence="1">
    <location>
        <begin position="95"/>
        <end position="115"/>
    </location>
</feature>
<feature type="transmembrane region" description="Helical" evidence="1">
    <location>
        <begin position="69"/>
        <end position="89"/>
    </location>
</feature>
<keyword evidence="1" id="KW-0812">Transmembrane</keyword>
<evidence type="ECO:0000313" key="2">
    <source>
        <dbReference type="EMBL" id="MBO3739748.1"/>
    </source>
</evidence>
<comment type="caution">
    <text evidence="2">The sequence shown here is derived from an EMBL/GenBank/DDBJ whole genome shotgun (WGS) entry which is preliminary data.</text>
</comment>
<sequence length="367" mass="39302">MEKRVTWAELFFDLVFVFAVTQVSHLLHDDHSWAGVGRALIVFVPLYWAWVGTSVHANTHDVDNPVDRIGLFGVGLASLFMALALPHAYDDLGVLLGAAYWAARLVLAALVFRGWRGIPVNTFSVSVVVTGPLMLAGGLADGWLRVTLWATAAVIDLLTPRLVRRRLALVRFDAHHLPERFGLFQIIALGESVVAVGGVAAGEPLTSSRLFAVAAAFALVCGLWWVYFSYAADGIRHALATTEVQTDVVRAVLAYGHLLFIGGVIAVAVGLAEVVSHPTDHLHLDAAGLLFGGAALYLGTFAYTRWRMFRIVGWGRAAAALAALLLLPSAVLLPAVVALSTLVLVLVVLNVAEAVAVSNRTRAQRAP</sequence>
<feature type="transmembrane region" description="Helical" evidence="1">
    <location>
        <begin position="208"/>
        <end position="227"/>
    </location>
</feature>
<feature type="transmembrane region" description="Helical" evidence="1">
    <location>
        <begin position="337"/>
        <end position="357"/>
    </location>
</feature>
<keyword evidence="1" id="KW-0472">Membrane</keyword>
<gene>
    <name evidence="2" type="ORF">J5X75_19755</name>
</gene>
<feature type="transmembrane region" description="Helical" evidence="1">
    <location>
        <begin position="122"/>
        <end position="140"/>
    </location>
</feature>
<accession>A0ABS3ULT0</accession>
<organism evidence="2 3">
    <name type="scientific">Actinoplanes flavus</name>
    <dbReference type="NCBI Taxonomy" id="2820290"/>
    <lineage>
        <taxon>Bacteria</taxon>
        <taxon>Bacillati</taxon>
        <taxon>Actinomycetota</taxon>
        <taxon>Actinomycetes</taxon>
        <taxon>Micromonosporales</taxon>
        <taxon>Micromonosporaceae</taxon>
        <taxon>Actinoplanes</taxon>
    </lineage>
</organism>
<feature type="transmembrane region" description="Helical" evidence="1">
    <location>
        <begin position="284"/>
        <end position="304"/>
    </location>
</feature>